<organism evidence="3 4">
    <name type="scientific">Ralstonia soli</name>
    <dbReference type="NCBI Taxonomy" id="2953896"/>
    <lineage>
        <taxon>Bacteria</taxon>
        <taxon>Pseudomonadati</taxon>
        <taxon>Pseudomonadota</taxon>
        <taxon>Betaproteobacteria</taxon>
        <taxon>Burkholderiales</taxon>
        <taxon>Burkholderiaceae</taxon>
        <taxon>Ralstonia</taxon>
    </lineage>
</organism>
<dbReference type="SUPFAM" id="SSF51161">
    <property type="entry name" value="Trimeric LpxA-like enzymes"/>
    <property type="match status" value="1"/>
</dbReference>
<sequence>MLIAKDDPSVGPSFSLQNRLMRQLWNWTWLMLFRPSPRPLHAWRNWLLRAFGARIGQHVHVYPAVKIWAPWQLTIDDYVGVADGVTLYNIERIHIGERCVVSQGSHLCTGSHDYNSRSFRLIAAPIVLEPSVWVCAEAFISPGVTLPMGAVIAPRSVVAKSLGTPWSVYAGVPARIVGKRTQQTY</sequence>
<dbReference type="CDD" id="cd05825">
    <property type="entry name" value="LbH_wcaF_like"/>
    <property type="match status" value="1"/>
</dbReference>
<dbReference type="Gene3D" id="2.160.10.10">
    <property type="entry name" value="Hexapeptide repeat proteins"/>
    <property type="match status" value="1"/>
</dbReference>
<dbReference type="Proteomes" id="UP001162811">
    <property type="component" value="Unassembled WGS sequence"/>
</dbReference>
<evidence type="ECO:0000256" key="1">
    <source>
        <dbReference type="ARBA" id="ARBA00007274"/>
    </source>
</evidence>
<keyword evidence="2" id="KW-0808">Transferase</keyword>
<evidence type="ECO:0000256" key="2">
    <source>
        <dbReference type="ARBA" id="ARBA00022679"/>
    </source>
</evidence>
<dbReference type="PANTHER" id="PTHR23416">
    <property type="entry name" value="SIALIC ACID SYNTHASE-RELATED"/>
    <property type="match status" value="1"/>
</dbReference>
<comment type="caution">
    <text evidence="3">The sequence shown here is derived from an EMBL/GenBank/DDBJ whole genome shotgun (WGS) entry which is preliminary data.</text>
</comment>
<gene>
    <name evidence="3" type="ORF">NG900_04610</name>
</gene>
<accession>A0ABT1AGG2</accession>
<evidence type="ECO:0000313" key="4">
    <source>
        <dbReference type="Proteomes" id="UP001162811"/>
    </source>
</evidence>
<reference evidence="3" key="2">
    <citation type="journal article" date="2023" name="Front. Microbiol.">
        <title>Ralstonia chuxiongensis sp. nov., Ralstonia mojiangensis sp. nov., and Ralstonia soli sp. nov., isolated from tobacco fields, are three novel species in the family Burkholderiaceae.</title>
        <authorList>
            <person name="Lu C.H."/>
            <person name="Zhang Y.Y."/>
            <person name="Jiang N."/>
            <person name="Chen W."/>
            <person name="Shao X."/>
            <person name="Zhao Z.M."/>
            <person name="Lu W.L."/>
            <person name="Hu X."/>
            <person name="Xi Y.X."/>
            <person name="Zou S.Y."/>
            <person name="Wei Q.J."/>
            <person name="Lin Z.L."/>
            <person name="Gong L."/>
            <person name="Gai X.T."/>
            <person name="Zhang L.Q."/>
            <person name="Li J.Y."/>
            <person name="Jin Y."/>
            <person name="Xia Z.Y."/>
        </authorList>
    </citation>
    <scope>NUCLEOTIDE SEQUENCE</scope>
    <source>
        <strain evidence="3">21MJYT02-11</strain>
    </source>
</reference>
<keyword evidence="4" id="KW-1185">Reference proteome</keyword>
<dbReference type="InterPro" id="IPR051159">
    <property type="entry name" value="Hexapeptide_acetyltransf"/>
</dbReference>
<dbReference type="EMBL" id="JAMXHT010000002">
    <property type="protein sequence ID" value="MCO5397480.1"/>
    <property type="molecule type" value="Genomic_DNA"/>
</dbReference>
<name>A0ABT1AGG2_9RALS</name>
<dbReference type="InterPro" id="IPR011004">
    <property type="entry name" value="Trimer_LpxA-like_sf"/>
</dbReference>
<dbReference type="PANTHER" id="PTHR23416:SF23">
    <property type="entry name" value="ACETYLTRANSFERASE C18B11.09C-RELATED"/>
    <property type="match status" value="1"/>
</dbReference>
<dbReference type="RefSeq" id="WP_252678423.1">
    <property type="nucleotide sequence ID" value="NZ_JAMXHT010000002.1"/>
</dbReference>
<reference evidence="3" key="1">
    <citation type="submission" date="2022-06" db="EMBL/GenBank/DDBJ databases">
        <authorList>
            <person name="Lu C.-H."/>
        </authorList>
    </citation>
    <scope>NUCLEOTIDE SEQUENCE</scope>
    <source>
        <strain evidence="3">21MJYT02-11</strain>
    </source>
</reference>
<evidence type="ECO:0000313" key="3">
    <source>
        <dbReference type="EMBL" id="MCO5397480.1"/>
    </source>
</evidence>
<protein>
    <submittedName>
        <fullName evidence="3">Colanic acid biosynthesis acetyltransferase</fullName>
    </submittedName>
</protein>
<proteinExistence type="inferred from homology"/>
<comment type="similarity">
    <text evidence="1">Belongs to the transferase hexapeptide repeat family.</text>
</comment>